<dbReference type="RefSeq" id="WP_138193464.1">
    <property type="nucleotide sequence ID" value="NZ_VCIW01000003.1"/>
</dbReference>
<feature type="binding site" evidence="10">
    <location>
        <begin position="11"/>
        <end position="18"/>
    </location>
    <ligand>
        <name>ATP</name>
        <dbReference type="ChEBI" id="CHEBI:30616"/>
    </ligand>
</feature>
<dbReference type="FunFam" id="1.10.20.140:FF:000001">
    <property type="entry name" value="tRNA dimethylallyltransferase"/>
    <property type="match status" value="1"/>
</dbReference>
<comment type="similarity">
    <text evidence="3 10 13">Belongs to the IPP transferase family.</text>
</comment>
<dbReference type="EC" id="2.5.1.75" evidence="10"/>
<evidence type="ECO:0000256" key="13">
    <source>
        <dbReference type="RuleBase" id="RU003785"/>
    </source>
</evidence>
<keyword evidence="15" id="KW-1185">Reference proteome</keyword>
<dbReference type="Gene3D" id="1.10.20.140">
    <property type="match status" value="1"/>
</dbReference>
<evidence type="ECO:0000256" key="8">
    <source>
        <dbReference type="ARBA" id="ARBA00022842"/>
    </source>
</evidence>
<dbReference type="Pfam" id="PF01715">
    <property type="entry name" value="IPPT"/>
    <property type="match status" value="1"/>
</dbReference>
<evidence type="ECO:0000256" key="6">
    <source>
        <dbReference type="ARBA" id="ARBA00022741"/>
    </source>
</evidence>
<protein>
    <recommendedName>
        <fullName evidence="10">tRNA dimethylallyltransferase</fullName>
        <ecNumber evidence="10">2.5.1.75</ecNumber>
    </recommendedName>
    <alternativeName>
        <fullName evidence="10">Dimethylallyl diphosphate:tRNA dimethylallyltransferase</fullName>
        <shortName evidence="10">DMAPP:tRNA dimethylallyltransferase</shortName>
        <shortName evidence="10">DMATase</shortName>
    </alternativeName>
    <alternativeName>
        <fullName evidence="10">Isopentenyl-diphosphate:tRNA isopentenyltransferase</fullName>
        <shortName evidence="10">IPP transferase</shortName>
        <shortName evidence="10">IPPT</shortName>
        <shortName evidence="10">IPTase</shortName>
    </alternativeName>
</protein>
<evidence type="ECO:0000313" key="14">
    <source>
        <dbReference type="EMBL" id="TLS53223.1"/>
    </source>
</evidence>
<sequence>MKKTPLLVLVGPTAVGKTAFSLHAGNRFPVEIISGDSVQVYKGMDIGSAKATWEERQAVPHHMIDILRPDEPFTVADFQTRAAALIEDIAARGRLPFIVGGTGLYIESVVYDYRFSEAIADEDARAKWNDVADAQGTEALHALLQERDPVSAARIHPNDRKRLVRALEVYDATGRPMSEQAQKREKSSPYELCMIGLTMDRELLYRRIEERVDAMLESGLEGEVHELLRSGYDRSLPSMQAIGYKEMAAYLTGEISYDRAVYLLKRNTRHFAKRQLSWFRAMPQIHWVDVTDTANFITQSDAINDIIATTFPTSDYPFHSPEA</sequence>
<dbReference type="PANTHER" id="PTHR11088:SF60">
    <property type="entry name" value="TRNA DIMETHYLALLYLTRANSFERASE"/>
    <property type="match status" value="1"/>
</dbReference>
<dbReference type="GO" id="GO:0006400">
    <property type="term" value="P:tRNA modification"/>
    <property type="evidence" value="ECO:0007669"/>
    <property type="project" value="TreeGrafter"/>
</dbReference>
<evidence type="ECO:0000256" key="11">
    <source>
        <dbReference type="RuleBase" id="RU003783"/>
    </source>
</evidence>
<comment type="subunit">
    <text evidence="10">Monomer.</text>
</comment>
<dbReference type="AlphaFoldDB" id="A0A5R9GJX1"/>
<feature type="region of interest" description="Interaction with substrate tRNA" evidence="10">
    <location>
        <begin position="36"/>
        <end position="39"/>
    </location>
</feature>
<gene>
    <name evidence="10 14" type="primary">miaA</name>
    <name evidence="14" type="ORF">FE782_07630</name>
</gene>
<evidence type="ECO:0000256" key="3">
    <source>
        <dbReference type="ARBA" id="ARBA00005842"/>
    </source>
</evidence>
<dbReference type="GO" id="GO:0052381">
    <property type="term" value="F:tRNA dimethylallyltransferase activity"/>
    <property type="evidence" value="ECO:0007669"/>
    <property type="project" value="UniProtKB-UniRule"/>
</dbReference>
<proteinExistence type="inferred from homology"/>
<dbReference type="NCBIfam" id="TIGR00174">
    <property type="entry name" value="miaA"/>
    <property type="match status" value="1"/>
</dbReference>
<evidence type="ECO:0000256" key="2">
    <source>
        <dbReference type="ARBA" id="ARBA00003213"/>
    </source>
</evidence>
<comment type="caution">
    <text evidence="10">Lacks conserved residue(s) required for the propagation of feature annotation.</text>
</comment>
<evidence type="ECO:0000256" key="12">
    <source>
        <dbReference type="RuleBase" id="RU003784"/>
    </source>
</evidence>
<keyword evidence="6 10" id="KW-0547">Nucleotide-binding</keyword>
<feature type="binding site" evidence="10">
    <location>
        <begin position="13"/>
        <end position="18"/>
    </location>
    <ligand>
        <name>substrate</name>
    </ligand>
</feature>
<dbReference type="GO" id="GO:0005524">
    <property type="term" value="F:ATP binding"/>
    <property type="evidence" value="ECO:0007669"/>
    <property type="project" value="UniProtKB-UniRule"/>
</dbReference>
<evidence type="ECO:0000256" key="10">
    <source>
        <dbReference type="HAMAP-Rule" id="MF_00185"/>
    </source>
</evidence>
<evidence type="ECO:0000256" key="9">
    <source>
        <dbReference type="ARBA" id="ARBA00049563"/>
    </source>
</evidence>
<evidence type="ECO:0000256" key="5">
    <source>
        <dbReference type="ARBA" id="ARBA00022694"/>
    </source>
</evidence>
<keyword evidence="5 10" id="KW-0819">tRNA processing</keyword>
<keyword evidence="7 10" id="KW-0067">ATP-binding</keyword>
<dbReference type="InterPro" id="IPR018022">
    <property type="entry name" value="IPT"/>
</dbReference>
<keyword evidence="4 10" id="KW-0808">Transferase</keyword>
<evidence type="ECO:0000256" key="1">
    <source>
        <dbReference type="ARBA" id="ARBA00001946"/>
    </source>
</evidence>
<dbReference type="HAMAP" id="MF_00185">
    <property type="entry name" value="IPP_trans"/>
    <property type="match status" value="1"/>
</dbReference>
<comment type="caution">
    <text evidence="14">The sequence shown here is derived from an EMBL/GenBank/DDBJ whole genome shotgun (WGS) entry which is preliminary data.</text>
</comment>
<keyword evidence="8 10" id="KW-0460">Magnesium</keyword>
<comment type="catalytic activity">
    <reaction evidence="9 10 11">
        <text>adenosine(37) in tRNA + dimethylallyl diphosphate = N(6)-dimethylallyladenosine(37) in tRNA + diphosphate</text>
        <dbReference type="Rhea" id="RHEA:26482"/>
        <dbReference type="Rhea" id="RHEA-COMP:10162"/>
        <dbReference type="Rhea" id="RHEA-COMP:10375"/>
        <dbReference type="ChEBI" id="CHEBI:33019"/>
        <dbReference type="ChEBI" id="CHEBI:57623"/>
        <dbReference type="ChEBI" id="CHEBI:74411"/>
        <dbReference type="ChEBI" id="CHEBI:74415"/>
        <dbReference type="EC" id="2.5.1.75"/>
    </reaction>
</comment>
<feature type="site" description="Interaction with substrate tRNA" evidence="10">
    <location>
        <position position="102"/>
    </location>
</feature>
<reference evidence="14 15" key="1">
    <citation type="submission" date="2019-05" db="EMBL/GenBank/DDBJ databases">
        <authorList>
            <person name="Narsing Rao M.P."/>
            <person name="Li W.J."/>
        </authorList>
    </citation>
    <scope>NUCLEOTIDE SEQUENCE [LARGE SCALE GENOMIC DNA]</scope>
    <source>
        <strain evidence="14 15">SYSU_K30003</strain>
    </source>
</reference>
<dbReference type="InterPro" id="IPR039657">
    <property type="entry name" value="Dimethylallyltransferase"/>
</dbReference>
<dbReference type="Proteomes" id="UP000309676">
    <property type="component" value="Unassembled WGS sequence"/>
</dbReference>
<evidence type="ECO:0000256" key="7">
    <source>
        <dbReference type="ARBA" id="ARBA00022840"/>
    </source>
</evidence>
<dbReference type="Gene3D" id="3.40.50.300">
    <property type="entry name" value="P-loop containing nucleotide triphosphate hydrolases"/>
    <property type="match status" value="1"/>
</dbReference>
<evidence type="ECO:0000256" key="4">
    <source>
        <dbReference type="ARBA" id="ARBA00022679"/>
    </source>
</evidence>
<dbReference type="InterPro" id="IPR027417">
    <property type="entry name" value="P-loop_NTPase"/>
</dbReference>
<feature type="site" description="Interaction with substrate tRNA" evidence="10">
    <location>
        <position position="125"/>
    </location>
</feature>
<dbReference type="EMBL" id="VCIW01000003">
    <property type="protein sequence ID" value="TLS53223.1"/>
    <property type="molecule type" value="Genomic_DNA"/>
</dbReference>
<dbReference type="SUPFAM" id="SSF52540">
    <property type="entry name" value="P-loop containing nucleoside triphosphate hydrolases"/>
    <property type="match status" value="1"/>
</dbReference>
<accession>A0A5R9GJX1</accession>
<name>A0A5R9GJX1_9BACL</name>
<comment type="function">
    <text evidence="2 10 12">Catalyzes the transfer of a dimethylallyl group onto the adenine at position 37 in tRNAs that read codons beginning with uridine, leading to the formation of N6-(dimethylallyl)adenosine (i(6)A).</text>
</comment>
<dbReference type="OrthoDB" id="9776390at2"/>
<dbReference type="PANTHER" id="PTHR11088">
    <property type="entry name" value="TRNA DIMETHYLALLYLTRANSFERASE"/>
    <property type="match status" value="1"/>
</dbReference>
<organism evidence="14 15">
    <name type="scientific">Paenibacillus antri</name>
    <dbReference type="NCBI Taxonomy" id="2582848"/>
    <lineage>
        <taxon>Bacteria</taxon>
        <taxon>Bacillati</taxon>
        <taxon>Bacillota</taxon>
        <taxon>Bacilli</taxon>
        <taxon>Bacillales</taxon>
        <taxon>Paenibacillaceae</taxon>
        <taxon>Paenibacillus</taxon>
    </lineage>
</organism>
<comment type="cofactor">
    <cofactor evidence="1 10">
        <name>Mg(2+)</name>
        <dbReference type="ChEBI" id="CHEBI:18420"/>
    </cofactor>
</comment>
<evidence type="ECO:0000313" key="15">
    <source>
        <dbReference type="Proteomes" id="UP000309676"/>
    </source>
</evidence>